<comment type="caution">
    <text evidence="3">The sequence shown here is derived from an EMBL/GenBank/DDBJ whole genome shotgun (WGS) entry which is preliminary data.</text>
</comment>
<dbReference type="GO" id="GO:0016567">
    <property type="term" value="P:protein ubiquitination"/>
    <property type="evidence" value="ECO:0007669"/>
    <property type="project" value="UniProtKB-UniPathway"/>
</dbReference>
<feature type="compositionally biased region" description="Pro residues" evidence="1">
    <location>
        <begin position="434"/>
        <end position="447"/>
    </location>
</feature>
<accession>A0A835WBR8</accession>
<dbReference type="Pfam" id="PF04564">
    <property type="entry name" value="U-box"/>
    <property type="match status" value="1"/>
</dbReference>
<dbReference type="OrthoDB" id="2016400at2759"/>
<feature type="region of interest" description="Disordered" evidence="1">
    <location>
        <begin position="360"/>
        <end position="392"/>
    </location>
</feature>
<dbReference type="PROSITE" id="PS51698">
    <property type="entry name" value="U_BOX"/>
    <property type="match status" value="1"/>
</dbReference>
<dbReference type="SUPFAM" id="SSF57850">
    <property type="entry name" value="RING/U-box"/>
    <property type="match status" value="1"/>
</dbReference>
<evidence type="ECO:0000313" key="3">
    <source>
        <dbReference type="EMBL" id="KAG2444436.1"/>
    </source>
</evidence>
<dbReference type="Gene3D" id="3.30.40.10">
    <property type="entry name" value="Zinc/RING finger domain, C3HC4 (zinc finger)"/>
    <property type="match status" value="1"/>
</dbReference>
<sequence length="650" mass="65773">MISAVVEVAISDCEPYLRGVRVWASLKEVDCVLSALLQTLRDAACKGRLVGYLTADRVLARFGAAAARLDLALARLQDEARSSSSTSSNSSSGSDGASSCLSPGSSSNGGGVRLPAEALGELASVRQLLQRARFVLPPAHGDTLARYRAAANGLAANWGVLLAACAGVLQDTLQAPLLSKQVFEDALSELQAEVQLQQYVAAQLQPQQQQGPAPPGAVGDAGAPPGSAAAAAAAATAAAAARAEQDAQQLRVLMDVIRAHHAHPDCDAPLEFLCPLTHRLMQEPVLLHDTGHSYERSALEAWWAAGHRFCPRTGVPLRRLSTSPNHNLRSAVERWRLHCEMQLSFRPVINTLVAERLQQQKDQKQQAHKQQSAGKQQQLPGVQKPQEDAARSLGQRTVGLAERLQRLAVLETPLEDAATAAPAVVGVQGAGVAGPPPSGPAERPPQAPQRLQSKQSEDGEQLSAGLLKAAAAVVALAAAGSGGGAAAAAAGGHHAHSWGGVPLDVAAAASCTEVPAALLCFSDGGAGYGRLGAKCLSLSGSDDGVGSPHLDTPQRAGSAQLGDCDGGAAAAAAGCGSSVCRGGELVQLQLQPQAGPGAQAGHVLAAAAAAAAVAAAPGGLAPAGGSGSLSLISFSSVGAAATPHPQAVAA</sequence>
<dbReference type="PANTHER" id="PTHR23315">
    <property type="entry name" value="U BOX DOMAIN-CONTAINING"/>
    <property type="match status" value="1"/>
</dbReference>
<dbReference type="SMART" id="SM00504">
    <property type="entry name" value="Ubox"/>
    <property type="match status" value="1"/>
</dbReference>
<dbReference type="GO" id="GO:0004842">
    <property type="term" value="F:ubiquitin-protein transferase activity"/>
    <property type="evidence" value="ECO:0007669"/>
    <property type="project" value="InterPro"/>
</dbReference>
<dbReference type="AlphaFoldDB" id="A0A835WBR8"/>
<dbReference type="Proteomes" id="UP000650467">
    <property type="component" value="Unassembled WGS sequence"/>
</dbReference>
<dbReference type="PANTHER" id="PTHR23315:SF7">
    <property type="entry name" value="U-BOX DOMAIN-CONTAINING PROTEIN 4"/>
    <property type="match status" value="1"/>
</dbReference>
<name>A0A835WBR8_CHLIN</name>
<feature type="region of interest" description="Disordered" evidence="1">
    <location>
        <begin position="82"/>
        <end position="109"/>
    </location>
</feature>
<dbReference type="InterPro" id="IPR003613">
    <property type="entry name" value="Ubox_domain"/>
</dbReference>
<reference evidence="3" key="1">
    <citation type="journal article" date="2020" name="bioRxiv">
        <title>Comparative genomics of Chlamydomonas.</title>
        <authorList>
            <person name="Craig R.J."/>
            <person name="Hasan A.R."/>
            <person name="Ness R.W."/>
            <person name="Keightley P.D."/>
        </authorList>
    </citation>
    <scope>NUCLEOTIDE SEQUENCE</scope>
    <source>
        <strain evidence="3">SAG 7.73</strain>
    </source>
</reference>
<dbReference type="UniPathway" id="UPA00143"/>
<feature type="domain" description="U-box" evidence="2">
    <location>
        <begin position="267"/>
        <end position="342"/>
    </location>
</feature>
<feature type="region of interest" description="Disordered" evidence="1">
    <location>
        <begin position="428"/>
        <end position="460"/>
    </location>
</feature>
<feature type="compositionally biased region" description="Low complexity" evidence="1">
    <location>
        <begin position="368"/>
        <end position="378"/>
    </location>
</feature>
<dbReference type="InterPro" id="IPR045210">
    <property type="entry name" value="RING-Ubox_PUB"/>
</dbReference>
<feature type="region of interest" description="Disordered" evidence="1">
    <location>
        <begin position="205"/>
        <end position="226"/>
    </location>
</feature>
<evidence type="ECO:0000259" key="2">
    <source>
        <dbReference type="PROSITE" id="PS51698"/>
    </source>
</evidence>
<organism evidence="3 4">
    <name type="scientific">Chlamydomonas incerta</name>
    <dbReference type="NCBI Taxonomy" id="51695"/>
    <lineage>
        <taxon>Eukaryota</taxon>
        <taxon>Viridiplantae</taxon>
        <taxon>Chlorophyta</taxon>
        <taxon>core chlorophytes</taxon>
        <taxon>Chlorophyceae</taxon>
        <taxon>CS clade</taxon>
        <taxon>Chlamydomonadales</taxon>
        <taxon>Chlamydomonadaceae</taxon>
        <taxon>Chlamydomonas</taxon>
    </lineage>
</organism>
<dbReference type="InterPro" id="IPR013083">
    <property type="entry name" value="Znf_RING/FYVE/PHD"/>
</dbReference>
<keyword evidence="4" id="KW-1185">Reference proteome</keyword>
<proteinExistence type="predicted"/>
<gene>
    <name evidence="3" type="ORF">HXX76_001189</name>
</gene>
<evidence type="ECO:0000256" key="1">
    <source>
        <dbReference type="SAM" id="MobiDB-lite"/>
    </source>
</evidence>
<feature type="compositionally biased region" description="Low complexity" evidence="1">
    <location>
        <begin position="82"/>
        <end position="106"/>
    </location>
</feature>
<evidence type="ECO:0000313" key="4">
    <source>
        <dbReference type="Proteomes" id="UP000650467"/>
    </source>
</evidence>
<dbReference type="CDD" id="cd16664">
    <property type="entry name" value="RING-Ubox_PUB"/>
    <property type="match status" value="1"/>
</dbReference>
<dbReference type="EMBL" id="JAEHOC010000002">
    <property type="protein sequence ID" value="KAG2444436.1"/>
    <property type="molecule type" value="Genomic_DNA"/>
</dbReference>
<protein>
    <recommendedName>
        <fullName evidence="2">U-box domain-containing protein</fullName>
    </recommendedName>
</protein>